<dbReference type="EMBL" id="RDQH01000331">
    <property type="protein sequence ID" value="RXH99995.1"/>
    <property type="molecule type" value="Genomic_DNA"/>
</dbReference>
<accession>A0A498JXR3</accession>
<dbReference type="Proteomes" id="UP000290289">
    <property type="component" value="Chromosome 5"/>
</dbReference>
<dbReference type="AlphaFoldDB" id="A0A498JXR3"/>
<organism evidence="1 2">
    <name type="scientific">Malus domestica</name>
    <name type="common">Apple</name>
    <name type="synonym">Pyrus malus</name>
    <dbReference type="NCBI Taxonomy" id="3750"/>
    <lineage>
        <taxon>Eukaryota</taxon>
        <taxon>Viridiplantae</taxon>
        <taxon>Streptophyta</taxon>
        <taxon>Embryophyta</taxon>
        <taxon>Tracheophyta</taxon>
        <taxon>Spermatophyta</taxon>
        <taxon>Magnoliopsida</taxon>
        <taxon>eudicotyledons</taxon>
        <taxon>Gunneridae</taxon>
        <taxon>Pentapetalae</taxon>
        <taxon>rosids</taxon>
        <taxon>fabids</taxon>
        <taxon>Rosales</taxon>
        <taxon>Rosaceae</taxon>
        <taxon>Amygdaloideae</taxon>
        <taxon>Maleae</taxon>
        <taxon>Malus</taxon>
    </lineage>
</organism>
<comment type="caution">
    <text evidence="1">The sequence shown here is derived from an EMBL/GenBank/DDBJ whole genome shotgun (WGS) entry which is preliminary data.</text>
</comment>
<sequence length="80" mass="8719">MIRRAYRSAPVIGRVQESVAMFRRAIQGEAEAQAKSVQGQNSGQNVAVNGEYKESTITVIKLESGDQIQGEPKKLISSVK</sequence>
<gene>
    <name evidence="1" type="ORF">DVH24_030486</name>
</gene>
<name>A0A498JXR3_MALDO</name>
<reference evidence="1 2" key="1">
    <citation type="submission" date="2018-10" db="EMBL/GenBank/DDBJ databases">
        <title>A high-quality apple genome assembly.</title>
        <authorList>
            <person name="Hu J."/>
        </authorList>
    </citation>
    <scope>NUCLEOTIDE SEQUENCE [LARGE SCALE GENOMIC DNA]</scope>
    <source>
        <strain evidence="2">cv. HFTH1</strain>
        <tissue evidence="1">Young leaf</tissue>
    </source>
</reference>
<evidence type="ECO:0000313" key="1">
    <source>
        <dbReference type="EMBL" id="RXH99995.1"/>
    </source>
</evidence>
<keyword evidence="2" id="KW-1185">Reference proteome</keyword>
<evidence type="ECO:0000313" key="2">
    <source>
        <dbReference type="Proteomes" id="UP000290289"/>
    </source>
</evidence>
<proteinExistence type="predicted"/>
<protein>
    <submittedName>
        <fullName evidence="1">Uncharacterized protein</fullName>
    </submittedName>
</protein>